<keyword evidence="2" id="KW-1185">Reference proteome</keyword>
<evidence type="ECO:0000313" key="2">
    <source>
        <dbReference type="Proteomes" id="UP001244640"/>
    </source>
</evidence>
<proteinExistence type="predicted"/>
<sequence>MSGIKQSELIKLVGLASTDTSLVQFFERHGLGKLPKTITSNQGTKSIICKPLNISFWFAYDITNDHYQPPISPRNDNYKFKAYLSSIIFTHREHSDKHPDPKPKEFWDVLPPPSASREETEMVMGPPVHVNDDTWSYKLSIEEEKKLVLNYTKSSKNQLSYNSWISIRQESEIVSRVFYDRKNDFENFPFLRRAHTSIIKWLFDSRFLQLTEDVYQLPLKGDTETILDFVEHHLKNHLWKNQLVDMDQLSSFLYHITTNRILKDPEGNRVSLYIRTIILEILNQAEVFEQIYEQNFSATDQFLNDILFDETLYSDISTVLTEKFKLFQSWKASR</sequence>
<gene>
    <name evidence="1" type="ORF">QE382_000076</name>
</gene>
<dbReference type="Proteomes" id="UP001244640">
    <property type="component" value="Unassembled WGS sequence"/>
</dbReference>
<organism evidence="1 2">
    <name type="scientific">Sphingobacterium zeae</name>
    <dbReference type="NCBI Taxonomy" id="1776859"/>
    <lineage>
        <taxon>Bacteria</taxon>
        <taxon>Pseudomonadati</taxon>
        <taxon>Bacteroidota</taxon>
        <taxon>Sphingobacteriia</taxon>
        <taxon>Sphingobacteriales</taxon>
        <taxon>Sphingobacteriaceae</taxon>
        <taxon>Sphingobacterium</taxon>
    </lineage>
</organism>
<reference evidence="1 2" key="1">
    <citation type="submission" date="2023-07" db="EMBL/GenBank/DDBJ databases">
        <title>Functional and genomic diversity of the sorghum phyllosphere microbiome.</title>
        <authorList>
            <person name="Shade A."/>
        </authorList>
    </citation>
    <scope>NUCLEOTIDE SEQUENCE [LARGE SCALE GENOMIC DNA]</scope>
    <source>
        <strain evidence="1 2">SORGH_AS_0892</strain>
    </source>
</reference>
<accession>A0ABU0TZG6</accession>
<dbReference type="RefSeq" id="WP_307184227.1">
    <property type="nucleotide sequence ID" value="NZ_JAUTBA010000001.1"/>
</dbReference>
<comment type="caution">
    <text evidence="1">The sequence shown here is derived from an EMBL/GenBank/DDBJ whole genome shotgun (WGS) entry which is preliminary data.</text>
</comment>
<name>A0ABU0TZG6_9SPHI</name>
<protein>
    <submittedName>
        <fullName evidence="1">Uncharacterized protein</fullName>
    </submittedName>
</protein>
<evidence type="ECO:0000313" key="1">
    <source>
        <dbReference type="EMBL" id="MDQ1148092.1"/>
    </source>
</evidence>
<dbReference type="EMBL" id="JAUTBA010000001">
    <property type="protein sequence ID" value="MDQ1148092.1"/>
    <property type="molecule type" value="Genomic_DNA"/>
</dbReference>